<dbReference type="EMBL" id="JBHMFA010000001">
    <property type="protein sequence ID" value="MFB9103867.1"/>
    <property type="molecule type" value="Genomic_DNA"/>
</dbReference>
<evidence type="ECO:0000256" key="7">
    <source>
        <dbReference type="PROSITE-ProRule" id="PRU01360"/>
    </source>
</evidence>
<reference evidence="9 10" key="1">
    <citation type="submission" date="2024-09" db="EMBL/GenBank/DDBJ databases">
        <authorList>
            <person name="Sun Q."/>
            <person name="Mori K."/>
        </authorList>
    </citation>
    <scope>NUCLEOTIDE SEQUENCE [LARGE SCALE GENOMIC DNA]</scope>
    <source>
        <strain evidence="9 10">CECT 8300</strain>
    </source>
</reference>
<dbReference type="Gene3D" id="2.170.130.10">
    <property type="entry name" value="TonB-dependent receptor, plug domain"/>
    <property type="match status" value="1"/>
</dbReference>
<dbReference type="SUPFAM" id="SSF49464">
    <property type="entry name" value="Carboxypeptidase regulatory domain-like"/>
    <property type="match status" value="1"/>
</dbReference>
<evidence type="ECO:0000256" key="3">
    <source>
        <dbReference type="ARBA" id="ARBA00022452"/>
    </source>
</evidence>
<dbReference type="Gene3D" id="2.60.40.1120">
    <property type="entry name" value="Carboxypeptidase-like, regulatory domain"/>
    <property type="match status" value="1"/>
</dbReference>
<dbReference type="Pfam" id="PF13715">
    <property type="entry name" value="CarbopepD_reg_2"/>
    <property type="match status" value="1"/>
</dbReference>
<sequence length="1083" mass="117933">MKIKLKNFALYRKKEHLSFFFCVLVFSCVSASYGLEPVSVELKNTTSYFQQQVSGVITDVNGQPIPGVNVVVKGTSNGAQTDFDGVYKLSLSNSNAVLVASFMGFKTKEVSVGNQTTINISLEEDISQLDEVVVVGFGSQKSSKVVSSVSQVTSKELNVEQRPVTNGYSALIGAVPGLVMSNNGGSPGAVPSIQIRGTSTIGDADDVLIIIDNFEGSLSDIDPQNIESVSVLKDASAVAVYGARGANGVLLVTTKRAKRNEKTTVSYNTSFSLQSTPRLQQTLNTSEYFDFQNSVIANQNTIFENDGDPATVASELPVPQSVLDLAASGFYPNTNWIEETFQSTAAQQSHNITLSGGSENTGFLMSSSYLSQEGLAFGEDKFERFNLRLKIDTDINDWLNVGANALISNRTDKSITVVGGNNARGLPFYPVKTEDGQWVSNGTADGSNTVASASSGSFGEFDLDRINVQLYAKITPVKGLSIEERVSVVKTNIYGREWSSPFESVGLDYTDPDSYTNPDNRTIFPTSTDLRTLEVAASKSHNLRSLSSITYEFEKGKHYAKGFLAMQTESGEAEAVAASRTGFLFDNIIALTQGQEANDANNISVNGTTYSANNLGNSELRNGNATTLSYIGRLNYSFDDKYLFEAAFRRDGSSYFTENNRWGFFPSAAIGWVASKEKFLKNVDAISLLKLRASYGSAGSDGTLGSVTQQLVGYDATGYPLGGLSAGRLGVSSFVNPDLIWETSTIFNVGLDAALFNRKLQFEADYFINNRTDILDEIAATAYEYGFGDAQGNPYDVKSWGWDFKVTHKNVIGDFKYNVSANLSNYDNEITRIQGGSTQPNFQVGQSVNQSFGYKVDGFFETQADVDNNTVNQDSNVGGAYIGGFRYVDQLTIDTNDDGVMDAADGIINSDDRVVIEDNSDRNLNVGFNFGVSYKSLSLSARFYGSLDNNQFWNSSSVADPFLGGSVPFSYQTDVWSETNTSPLLPRPTDLSNENYNTAVDYFVVDAEFIKLQNVTLNYDFGQDVLDKIGFIKSMNLYVSMENVGVVWTNSPVHEYGWDPELGVNNVSYPLPFTTAVGLNIKF</sequence>
<keyword evidence="6 7" id="KW-0998">Cell outer membrane</keyword>
<dbReference type="RefSeq" id="WP_290269759.1">
    <property type="nucleotide sequence ID" value="NZ_JAUFQP010000007.1"/>
</dbReference>
<keyword evidence="10" id="KW-1185">Reference proteome</keyword>
<evidence type="ECO:0000256" key="5">
    <source>
        <dbReference type="ARBA" id="ARBA00023136"/>
    </source>
</evidence>
<comment type="caution">
    <text evidence="9">The sequence shown here is derived from an EMBL/GenBank/DDBJ whole genome shotgun (WGS) entry which is preliminary data.</text>
</comment>
<dbReference type="InterPro" id="IPR008969">
    <property type="entry name" value="CarboxyPept-like_regulatory"/>
</dbReference>
<feature type="domain" description="TonB-dependent receptor plug" evidence="8">
    <location>
        <begin position="144"/>
        <end position="249"/>
    </location>
</feature>
<proteinExistence type="inferred from homology"/>
<dbReference type="NCBIfam" id="TIGR04056">
    <property type="entry name" value="OMP_RagA_SusC"/>
    <property type="match status" value="1"/>
</dbReference>
<keyword evidence="4 7" id="KW-0812">Transmembrane</keyword>
<dbReference type="InterPro" id="IPR036942">
    <property type="entry name" value="Beta-barrel_TonB_sf"/>
</dbReference>
<evidence type="ECO:0000313" key="10">
    <source>
        <dbReference type="Proteomes" id="UP001589590"/>
    </source>
</evidence>
<dbReference type="InterPro" id="IPR023997">
    <property type="entry name" value="TonB-dep_OMP_SusC/RagA_CS"/>
</dbReference>
<evidence type="ECO:0000256" key="6">
    <source>
        <dbReference type="ARBA" id="ARBA00023237"/>
    </source>
</evidence>
<evidence type="ECO:0000256" key="1">
    <source>
        <dbReference type="ARBA" id="ARBA00004571"/>
    </source>
</evidence>
<organism evidence="9 10">
    <name type="scientific">Algibacter miyuki</name>
    <dbReference type="NCBI Taxonomy" id="1306933"/>
    <lineage>
        <taxon>Bacteria</taxon>
        <taxon>Pseudomonadati</taxon>
        <taxon>Bacteroidota</taxon>
        <taxon>Flavobacteriia</taxon>
        <taxon>Flavobacteriales</taxon>
        <taxon>Flavobacteriaceae</taxon>
        <taxon>Algibacter</taxon>
    </lineage>
</organism>
<dbReference type="Gene3D" id="2.40.170.20">
    <property type="entry name" value="TonB-dependent receptor, beta-barrel domain"/>
    <property type="match status" value="1"/>
</dbReference>
<evidence type="ECO:0000256" key="2">
    <source>
        <dbReference type="ARBA" id="ARBA00022448"/>
    </source>
</evidence>
<keyword evidence="2 7" id="KW-0813">Transport</keyword>
<dbReference type="InterPro" id="IPR012910">
    <property type="entry name" value="Plug_dom"/>
</dbReference>
<keyword evidence="3 7" id="KW-1134">Transmembrane beta strand</keyword>
<dbReference type="InterPro" id="IPR039426">
    <property type="entry name" value="TonB-dep_rcpt-like"/>
</dbReference>
<evidence type="ECO:0000256" key="4">
    <source>
        <dbReference type="ARBA" id="ARBA00022692"/>
    </source>
</evidence>
<accession>A0ABV5GW53</accession>
<name>A0ABV5GW53_9FLAO</name>
<evidence type="ECO:0000313" key="9">
    <source>
        <dbReference type="EMBL" id="MFB9103867.1"/>
    </source>
</evidence>
<dbReference type="NCBIfam" id="TIGR04057">
    <property type="entry name" value="SusC_RagA_signa"/>
    <property type="match status" value="1"/>
</dbReference>
<gene>
    <name evidence="9" type="ORF">ACFFU1_03070</name>
</gene>
<dbReference type="SUPFAM" id="SSF56935">
    <property type="entry name" value="Porins"/>
    <property type="match status" value="1"/>
</dbReference>
<evidence type="ECO:0000259" key="8">
    <source>
        <dbReference type="Pfam" id="PF07715"/>
    </source>
</evidence>
<dbReference type="Proteomes" id="UP001589590">
    <property type="component" value="Unassembled WGS sequence"/>
</dbReference>
<dbReference type="Pfam" id="PF07715">
    <property type="entry name" value="Plug"/>
    <property type="match status" value="1"/>
</dbReference>
<comment type="subcellular location">
    <subcellularLocation>
        <location evidence="1 7">Cell outer membrane</location>
        <topology evidence="1 7">Multi-pass membrane protein</topology>
    </subcellularLocation>
</comment>
<dbReference type="InterPro" id="IPR037066">
    <property type="entry name" value="Plug_dom_sf"/>
</dbReference>
<keyword evidence="5 7" id="KW-0472">Membrane</keyword>
<dbReference type="PROSITE" id="PS51257">
    <property type="entry name" value="PROKAR_LIPOPROTEIN"/>
    <property type="match status" value="1"/>
</dbReference>
<dbReference type="PROSITE" id="PS52016">
    <property type="entry name" value="TONB_DEPENDENT_REC_3"/>
    <property type="match status" value="1"/>
</dbReference>
<dbReference type="InterPro" id="IPR023996">
    <property type="entry name" value="TonB-dep_OMP_SusC/RagA"/>
</dbReference>
<protein>
    <submittedName>
        <fullName evidence="9">SusC/RagA family TonB-linked outer membrane protein</fullName>
    </submittedName>
</protein>
<comment type="similarity">
    <text evidence="7">Belongs to the TonB-dependent receptor family.</text>
</comment>